<dbReference type="InterPro" id="IPR053135">
    <property type="entry name" value="AKR2_Oxidoreductase"/>
</dbReference>
<evidence type="ECO:0000259" key="1">
    <source>
        <dbReference type="Pfam" id="PF00248"/>
    </source>
</evidence>
<accession>A0A9D9BWE7</accession>
<organism evidence="2 3">
    <name type="scientific">Prochlorococcus marinus CUG1433</name>
    <dbReference type="NCBI Taxonomy" id="2774506"/>
    <lineage>
        <taxon>Bacteria</taxon>
        <taxon>Bacillati</taxon>
        <taxon>Cyanobacteriota</taxon>
        <taxon>Cyanophyceae</taxon>
        <taxon>Synechococcales</taxon>
        <taxon>Prochlorococcaceae</taxon>
        <taxon>Prochlorococcus</taxon>
    </lineage>
</organism>
<comment type="caution">
    <text evidence="2">The sequence shown here is derived from an EMBL/GenBank/DDBJ whole genome shotgun (WGS) entry which is preliminary data.</text>
</comment>
<dbReference type="InterPro" id="IPR036812">
    <property type="entry name" value="NAD(P)_OxRdtase_dom_sf"/>
</dbReference>
<dbReference type="EMBL" id="JAEPLN010000001">
    <property type="protein sequence ID" value="MBO6971846.1"/>
    <property type="molecule type" value="Genomic_DNA"/>
</dbReference>
<reference evidence="2" key="1">
    <citation type="journal article" date="2021" name="Front. Mar. Sci.">
        <title>Genomes of Diverse Isolates of Prochlorococcus High-Light-Adapted Clade II in the Western Pacific Ocean.</title>
        <authorList>
            <person name="Yan W."/>
            <person name="Feng X."/>
            <person name="Zhang W."/>
            <person name="Nawaz M.Z."/>
            <person name="Luo T."/>
            <person name="Zhang R."/>
            <person name="Jiao N."/>
        </authorList>
    </citation>
    <scope>NUCLEOTIDE SEQUENCE</scope>
    <source>
        <strain evidence="2">CUG1433</strain>
    </source>
</reference>
<dbReference type="CDD" id="cd19097">
    <property type="entry name" value="AKR_unchar"/>
    <property type="match status" value="1"/>
</dbReference>
<dbReference type="Pfam" id="PF00248">
    <property type="entry name" value="Aldo_ket_red"/>
    <property type="match status" value="1"/>
</dbReference>
<dbReference type="SUPFAM" id="SSF51430">
    <property type="entry name" value="NAD(P)-linked oxidoreductase"/>
    <property type="match status" value="1"/>
</dbReference>
<name>A0A9D9BWE7_PROMR</name>
<sequence length="289" mass="32669">MFKYIHKLGLGTAQWGLDYGISNTAGKSSKKEVRKILELASSAGIGIIDTASIYGDSEKIIGKSNLNEFKIVTKTNPSLIRPNKTINTSFFESLDNLGLKKIYGLLLHNCDEIFSRDSKTKINELMDLKNLGYVSKIGFSAYNKNQILKALKFFKPDIIQLPFNVFDQSLLHDGTLELLKSLNIEIHARSSFLQGLLLMDISKIPKYFNKWSAHLEKWQHYCSTINSSPKSVALTFSASQKLIDKVIVGVENEIQLLELMNIPKISTELELKFLTCIDEDLINPSKWNF</sequence>
<dbReference type="Proteomes" id="UP000668060">
    <property type="component" value="Unassembled WGS sequence"/>
</dbReference>
<evidence type="ECO:0000313" key="2">
    <source>
        <dbReference type="EMBL" id="MBO6971846.1"/>
    </source>
</evidence>
<dbReference type="Gene3D" id="3.20.20.100">
    <property type="entry name" value="NADP-dependent oxidoreductase domain"/>
    <property type="match status" value="1"/>
</dbReference>
<gene>
    <name evidence="2" type="ORF">JJ842_07970</name>
</gene>
<dbReference type="PANTHER" id="PTHR43312">
    <property type="entry name" value="D-THREO-ALDOSE 1-DEHYDROGENASE"/>
    <property type="match status" value="1"/>
</dbReference>
<proteinExistence type="predicted"/>
<evidence type="ECO:0000313" key="3">
    <source>
        <dbReference type="Proteomes" id="UP000668060"/>
    </source>
</evidence>
<protein>
    <submittedName>
        <fullName evidence="2">Aldo/keto reductase</fullName>
    </submittedName>
</protein>
<dbReference type="PANTHER" id="PTHR43312:SF1">
    <property type="entry name" value="NADP-DEPENDENT OXIDOREDUCTASE DOMAIN-CONTAINING PROTEIN"/>
    <property type="match status" value="1"/>
</dbReference>
<feature type="domain" description="NADP-dependent oxidoreductase" evidence="1">
    <location>
        <begin position="7"/>
        <end position="263"/>
    </location>
</feature>
<dbReference type="AlphaFoldDB" id="A0A9D9BWE7"/>
<dbReference type="InterPro" id="IPR023210">
    <property type="entry name" value="NADP_OxRdtase_dom"/>
</dbReference>